<dbReference type="AlphaFoldDB" id="A0A1M6MBE9"/>
<keyword evidence="4" id="KW-0946">Virion</keyword>
<dbReference type="CDD" id="cd01051">
    <property type="entry name" value="Mn_catalase"/>
    <property type="match status" value="1"/>
</dbReference>
<dbReference type="GO" id="GO:0046872">
    <property type="term" value="F:metal ion binding"/>
    <property type="evidence" value="ECO:0007669"/>
    <property type="project" value="UniProtKB-KW"/>
</dbReference>
<comment type="cofactor">
    <cofactor evidence="3">
        <name>Ca(2+)</name>
        <dbReference type="ChEBI" id="CHEBI:29108"/>
    </cofactor>
    <text evidence="3">Binds 1 Ca(2+) ion per subunit.</text>
</comment>
<dbReference type="Proteomes" id="UP000184080">
    <property type="component" value="Unassembled WGS sequence"/>
</dbReference>
<keyword evidence="4" id="KW-0167">Capsid protein</keyword>
<feature type="binding site" evidence="3">
    <location>
        <position position="60"/>
    </location>
    <ligand>
        <name>Ca(2+)</name>
        <dbReference type="ChEBI" id="CHEBI:29108"/>
    </ligand>
</feature>
<comment type="cofactor">
    <cofactor evidence="2">
        <name>Mn(2+)</name>
        <dbReference type="ChEBI" id="CHEBI:29035"/>
    </cofactor>
    <text evidence="2">Binds 2 manganese ions per subunit.</text>
</comment>
<gene>
    <name evidence="4" type="ORF">SAMN05444401_3933</name>
</gene>
<evidence type="ECO:0000256" key="1">
    <source>
        <dbReference type="ARBA" id="ARBA00007644"/>
    </source>
</evidence>
<evidence type="ECO:0000256" key="2">
    <source>
        <dbReference type="PIRSR" id="PIRSR607760-1"/>
    </source>
</evidence>
<organism evidence="4 5">
    <name type="scientific">Clostridium amylolyticum</name>
    <dbReference type="NCBI Taxonomy" id="1121298"/>
    <lineage>
        <taxon>Bacteria</taxon>
        <taxon>Bacillati</taxon>
        <taxon>Bacillota</taxon>
        <taxon>Clostridia</taxon>
        <taxon>Eubacteriales</taxon>
        <taxon>Clostridiaceae</taxon>
        <taxon>Clostridium</taxon>
    </lineage>
</organism>
<keyword evidence="2" id="KW-0464">Manganese</keyword>
<feature type="binding site" evidence="2">
    <location>
        <position position="35"/>
    </location>
    <ligand>
        <name>Mn(2+)</name>
        <dbReference type="ChEBI" id="CHEBI:29035"/>
        <label>1</label>
    </ligand>
</feature>
<name>A0A1M6MBE9_9CLOT</name>
<dbReference type="EMBL" id="FQZO01000008">
    <property type="protein sequence ID" value="SHJ80848.1"/>
    <property type="molecule type" value="Genomic_DNA"/>
</dbReference>
<protein>
    <submittedName>
        <fullName evidence="4">Spore coat protein JC</fullName>
    </submittedName>
</protein>
<accession>A0A1M6MBE9</accession>
<comment type="similarity">
    <text evidence="1">Belongs to the manganese catalase family.</text>
</comment>
<dbReference type="InterPro" id="IPR009078">
    <property type="entry name" value="Ferritin-like_SF"/>
</dbReference>
<reference evidence="4 5" key="1">
    <citation type="submission" date="2016-11" db="EMBL/GenBank/DDBJ databases">
        <authorList>
            <person name="Jaros S."/>
            <person name="Januszkiewicz K."/>
            <person name="Wedrychowicz H."/>
        </authorList>
    </citation>
    <scope>NUCLEOTIDE SEQUENCE [LARGE SCALE GENOMIC DNA]</scope>
    <source>
        <strain evidence="4 5">DSM 21864</strain>
    </source>
</reference>
<dbReference type="InterPro" id="IPR039377">
    <property type="entry name" value="Mn_catalase_dom"/>
</dbReference>
<sequence>MWIYEKRMEYPVNVKNKDLKLAKAIMAQYGGPDSELSAAIRYLSQRYTMPTGKTKALLTDIGTEELAHVEMIAALVYQLTRGATPKEMKAAGLEGGFAQHDNAIYPADANGVPWTAAYVQSTGDPVTDIHEDMAAEQKARTVYEHLISLTEDHDVKDVLKFLWQREIVHFQRFGEALVQVQDHYQNKHIFYDCK</sequence>
<feature type="binding site" evidence="2">
    <location>
        <position position="65"/>
    </location>
    <ligand>
        <name>Mn(2+)</name>
        <dbReference type="ChEBI" id="CHEBI:29035"/>
        <label>1</label>
    </ligand>
</feature>
<feature type="binding site" evidence="2">
    <location>
        <position position="68"/>
    </location>
    <ligand>
        <name>Mn(2+)</name>
        <dbReference type="ChEBI" id="CHEBI:29035"/>
        <label>1</label>
    </ligand>
</feature>
<dbReference type="STRING" id="1121298.SAMN05444401_3933"/>
<evidence type="ECO:0000256" key="3">
    <source>
        <dbReference type="PIRSR" id="PIRSR607760-2"/>
    </source>
</evidence>
<feature type="binding site" evidence="2">
    <location>
        <position position="136"/>
    </location>
    <ligand>
        <name>Mn(2+)</name>
        <dbReference type="ChEBI" id="CHEBI:29035"/>
        <label>1</label>
    </ligand>
</feature>
<keyword evidence="5" id="KW-1185">Reference proteome</keyword>
<evidence type="ECO:0000313" key="5">
    <source>
        <dbReference type="Proteomes" id="UP000184080"/>
    </source>
</evidence>
<dbReference type="InterPro" id="IPR007760">
    <property type="entry name" value="Mn_catalase"/>
</dbReference>
<dbReference type="InterPro" id="IPR012347">
    <property type="entry name" value="Ferritin-like"/>
</dbReference>
<evidence type="ECO:0000313" key="4">
    <source>
        <dbReference type="EMBL" id="SHJ80848.1"/>
    </source>
</evidence>
<dbReference type="SUPFAM" id="SSF47240">
    <property type="entry name" value="Ferritin-like"/>
    <property type="match status" value="1"/>
</dbReference>
<keyword evidence="3" id="KW-0106">Calcium</keyword>
<dbReference type="OrthoDB" id="9800585at2"/>
<dbReference type="Pfam" id="PF05067">
    <property type="entry name" value="Mn_catalase"/>
    <property type="match status" value="1"/>
</dbReference>
<keyword evidence="2" id="KW-0479">Metal-binding</keyword>
<dbReference type="RefSeq" id="WP_073010834.1">
    <property type="nucleotide sequence ID" value="NZ_FQZO01000008.1"/>
</dbReference>
<feature type="binding site" evidence="2">
    <location>
        <position position="169"/>
    </location>
    <ligand>
        <name>Mn(2+)</name>
        <dbReference type="ChEBI" id="CHEBI:29035"/>
        <label>1</label>
    </ligand>
</feature>
<dbReference type="Gene3D" id="1.20.1260.10">
    <property type="match status" value="1"/>
</dbReference>
<proteinExistence type="inferred from homology"/>